<accession>A0A1H2R503</accession>
<dbReference type="SUPFAM" id="SSF109604">
    <property type="entry name" value="HD-domain/PDEase-like"/>
    <property type="match status" value="1"/>
</dbReference>
<dbReference type="Gene3D" id="1.10.3210.10">
    <property type="entry name" value="Hypothetical protein af1432"/>
    <property type="match status" value="1"/>
</dbReference>
<dbReference type="RefSeq" id="WP_016419630.1">
    <property type="nucleotide sequence ID" value="NZ_FNND01000001.1"/>
</dbReference>
<name>A0A1H2R503_9FLAO</name>
<dbReference type="AlphaFoldDB" id="A0A1H2R503"/>
<organism evidence="1 2">
    <name type="scientific">Capnocytophaga granulosa</name>
    <dbReference type="NCBI Taxonomy" id="45242"/>
    <lineage>
        <taxon>Bacteria</taxon>
        <taxon>Pseudomonadati</taxon>
        <taxon>Bacteroidota</taxon>
        <taxon>Flavobacteriia</taxon>
        <taxon>Flavobacteriales</taxon>
        <taxon>Flavobacteriaceae</taxon>
        <taxon>Capnocytophaga</taxon>
    </lineage>
</organism>
<evidence type="ECO:0000313" key="2">
    <source>
        <dbReference type="Proteomes" id="UP000182771"/>
    </source>
</evidence>
<dbReference type="OrthoDB" id="9802385at2"/>
<evidence type="ECO:0000313" key="1">
    <source>
        <dbReference type="EMBL" id="SDW14477.1"/>
    </source>
</evidence>
<comment type="caution">
    <text evidence="1">The sequence shown here is derived from an EMBL/GenBank/DDBJ whole genome shotgun (WGS) entry which is preliminary data.</text>
</comment>
<reference evidence="1 2" key="1">
    <citation type="submission" date="2016-10" db="EMBL/GenBank/DDBJ databases">
        <authorList>
            <person name="Varghese N."/>
            <person name="Submissions S."/>
        </authorList>
    </citation>
    <scope>NUCLEOTIDE SEQUENCE [LARGE SCALE GENOMIC DNA]</scope>
    <source>
        <strain evidence="1 2">DSM 11449</strain>
    </source>
</reference>
<protein>
    <submittedName>
        <fullName evidence="1">HD domain-containing protein</fullName>
    </submittedName>
</protein>
<sequence>MLEKAIQIALEAHKGQTDKAGAPYLLHLTRVMNAGQTEDEKICGILHDLVEDTPWTFEDLRREGFSEEVIRALVCVTKQPDEPYQHFIARIKKNPLATKVKINDLKDNMDITRLTFITEEDTQRLNKYLKVYHYLLDNKKLP</sequence>
<proteinExistence type="predicted"/>
<gene>
    <name evidence="1" type="ORF">SAMN05444420_101347</name>
</gene>
<dbReference type="GeneID" id="85017785"/>
<dbReference type="EMBL" id="FNND01000001">
    <property type="protein sequence ID" value="SDW14477.1"/>
    <property type="molecule type" value="Genomic_DNA"/>
</dbReference>
<dbReference type="Proteomes" id="UP000182771">
    <property type="component" value="Unassembled WGS sequence"/>
</dbReference>
<keyword evidence="2" id="KW-1185">Reference proteome</keyword>